<keyword evidence="7 8" id="KW-0472">Membrane</keyword>
<comment type="subcellular location">
    <subcellularLocation>
        <location evidence="8">Cell membrane</location>
        <topology evidence="8">Multi-pass membrane protein</topology>
    </subcellularLocation>
    <subcellularLocation>
        <location evidence="1">Membrane</location>
        <topology evidence="1">Multi-pass membrane protein</topology>
    </subcellularLocation>
</comment>
<dbReference type="GO" id="GO:0030091">
    <property type="term" value="P:protein repair"/>
    <property type="evidence" value="ECO:0007669"/>
    <property type="project" value="UniProtKB-UniRule"/>
</dbReference>
<dbReference type="GO" id="GO:0016679">
    <property type="term" value="F:oxidoreductase activity, acting on diphenols and related substances as donors"/>
    <property type="evidence" value="ECO:0007669"/>
    <property type="project" value="TreeGrafter"/>
</dbReference>
<gene>
    <name evidence="8" type="primary">msrQ</name>
    <name evidence="10" type="ORF">FME95_13510</name>
</gene>
<feature type="transmembrane region" description="Helical" evidence="8">
    <location>
        <begin position="112"/>
        <end position="131"/>
    </location>
</feature>
<evidence type="ECO:0000256" key="8">
    <source>
        <dbReference type="HAMAP-Rule" id="MF_01207"/>
    </source>
</evidence>
<keyword evidence="6 8" id="KW-0408">Iron</keyword>
<dbReference type="OrthoDB" id="9788328at2"/>
<dbReference type="AlphaFoldDB" id="A0A5C8Z2R7"/>
<dbReference type="HAMAP" id="MF_01207">
    <property type="entry name" value="MsrQ"/>
    <property type="match status" value="1"/>
</dbReference>
<feature type="transmembrane region" description="Helical" evidence="8">
    <location>
        <begin position="77"/>
        <end position="97"/>
    </location>
</feature>
<evidence type="ECO:0000256" key="5">
    <source>
        <dbReference type="ARBA" id="ARBA00022989"/>
    </source>
</evidence>
<feature type="transmembrane region" description="Helical" evidence="8">
    <location>
        <begin position="48"/>
        <end position="65"/>
    </location>
</feature>
<keyword evidence="8" id="KW-0288">FMN</keyword>
<evidence type="ECO:0000313" key="11">
    <source>
        <dbReference type="Proteomes" id="UP000321764"/>
    </source>
</evidence>
<keyword evidence="11" id="KW-1185">Reference proteome</keyword>
<protein>
    <recommendedName>
        <fullName evidence="8">Protein-methionine-sulfoxide reductase heme-binding subunit MsrQ</fullName>
    </recommendedName>
    <alternativeName>
        <fullName evidence="8">Flavocytochrome MsrQ</fullName>
    </alternativeName>
</protein>
<proteinExistence type="inferred from homology"/>
<dbReference type="PANTHER" id="PTHR36964:SF1">
    <property type="entry name" value="PROTEIN-METHIONINE-SULFOXIDE REDUCTASE HEME-BINDING SUBUNIT MSRQ"/>
    <property type="match status" value="1"/>
</dbReference>
<evidence type="ECO:0000313" key="10">
    <source>
        <dbReference type="EMBL" id="TXR51531.1"/>
    </source>
</evidence>
<evidence type="ECO:0000259" key="9">
    <source>
        <dbReference type="Pfam" id="PF01794"/>
    </source>
</evidence>
<keyword evidence="2 8" id="KW-0813">Transport</keyword>
<feature type="transmembrane region" description="Helical" evidence="8">
    <location>
        <begin position="143"/>
        <end position="162"/>
    </location>
</feature>
<evidence type="ECO:0000256" key="1">
    <source>
        <dbReference type="ARBA" id="ARBA00004141"/>
    </source>
</evidence>
<keyword evidence="8" id="KW-0249">Electron transport</keyword>
<reference evidence="10 11" key="1">
    <citation type="submission" date="2019-07" db="EMBL/GenBank/DDBJ databases">
        <title>Reinekea sp. strain SSH23 genome sequencing and assembly.</title>
        <authorList>
            <person name="Kim I."/>
        </authorList>
    </citation>
    <scope>NUCLEOTIDE SEQUENCE [LARGE SCALE GENOMIC DNA]</scope>
    <source>
        <strain evidence="10 11">SSH23</strain>
    </source>
</reference>
<sequence>MRAKKIYWWLVFSLSALPSLYFGLIYFLNPRQLGIDPVEVLLAESGQWAFRFLLITLLCSPLRRLKLRFLSRYRRMLGLFSFYYASLHAVIYVVAWIELDWPIFIQDLVSRPFIYVGMFAWLVLLVLAATSPKAVVRALKKRWVILHRLIYVAALAVMVHLWMQTRGAIGEVLLYGCVLFLLLAERLYRAVPLLNHQSVGKSANN</sequence>
<dbReference type="GO" id="GO:0005886">
    <property type="term" value="C:plasma membrane"/>
    <property type="evidence" value="ECO:0007669"/>
    <property type="project" value="UniProtKB-SubCell"/>
</dbReference>
<evidence type="ECO:0000256" key="6">
    <source>
        <dbReference type="ARBA" id="ARBA00023004"/>
    </source>
</evidence>
<dbReference type="Proteomes" id="UP000321764">
    <property type="component" value="Unassembled WGS sequence"/>
</dbReference>
<feature type="transmembrane region" description="Helical" evidence="8">
    <location>
        <begin position="7"/>
        <end position="28"/>
    </location>
</feature>
<dbReference type="RefSeq" id="WP_147715025.1">
    <property type="nucleotide sequence ID" value="NZ_VKAD01000003.1"/>
</dbReference>
<dbReference type="GO" id="GO:0020037">
    <property type="term" value="F:heme binding"/>
    <property type="evidence" value="ECO:0007669"/>
    <property type="project" value="UniProtKB-UniRule"/>
</dbReference>
<evidence type="ECO:0000256" key="7">
    <source>
        <dbReference type="ARBA" id="ARBA00023136"/>
    </source>
</evidence>
<dbReference type="EMBL" id="VKAD01000003">
    <property type="protein sequence ID" value="TXR51531.1"/>
    <property type="molecule type" value="Genomic_DNA"/>
</dbReference>
<dbReference type="PANTHER" id="PTHR36964">
    <property type="entry name" value="PROTEIN-METHIONINE-SULFOXIDE REDUCTASE HEME-BINDING SUBUNIT MSRQ"/>
    <property type="match status" value="1"/>
</dbReference>
<evidence type="ECO:0000256" key="2">
    <source>
        <dbReference type="ARBA" id="ARBA00022448"/>
    </source>
</evidence>
<organism evidence="10 11">
    <name type="scientific">Reinekea thalattae</name>
    <dbReference type="NCBI Taxonomy" id="2593301"/>
    <lineage>
        <taxon>Bacteria</taxon>
        <taxon>Pseudomonadati</taxon>
        <taxon>Pseudomonadota</taxon>
        <taxon>Gammaproteobacteria</taxon>
        <taxon>Oceanospirillales</taxon>
        <taxon>Saccharospirillaceae</taxon>
        <taxon>Reinekea</taxon>
    </lineage>
</organism>
<feature type="transmembrane region" description="Helical" evidence="8">
    <location>
        <begin position="168"/>
        <end position="188"/>
    </location>
</feature>
<dbReference type="Pfam" id="PF01794">
    <property type="entry name" value="Ferric_reduct"/>
    <property type="match status" value="1"/>
</dbReference>
<dbReference type="InterPro" id="IPR013130">
    <property type="entry name" value="Fe3_Rdtase_TM_dom"/>
</dbReference>
<keyword evidence="3 8" id="KW-0349">Heme</keyword>
<evidence type="ECO:0000256" key="3">
    <source>
        <dbReference type="ARBA" id="ARBA00022617"/>
    </source>
</evidence>
<evidence type="ECO:0000256" key="4">
    <source>
        <dbReference type="ARBA" id="ARBA00022692"/>
    </source>
</evidence>
<keyword evidence="4 8" id="KW-0812">Transmembrane</keyword>
<accession>A0A5C8Z2R7</accession>
<keyword evidence="8" id="KW-0479">Metal-binding</keyword>
<comment type="cofactor">
    <cofactor evidence="8">
        <name>FMN</name>
        <dbReference type="ChEBI" id="CHEBI:58210"/>
    </cofactor>
    <text evidence="8">Binds 1 FMN per subunit.</text>
</comment>
<comment type="caution">
    <text evidence="10">The sequence shown here is derived from an EMBL/GenBank/DDBJ whole genome shotgun (WGS) entry which is preliminary data.</text>
</comment>
<dbReference type="GO" id="GO:0009055">
    <property type="term" value="F:electron transfer activity"/>
    <property type="evidence" value="ECO:0007669"/>
    <property type="project" value="UniProtKB-UniRule"/>
</dbReference>
<dbReference type="GO" id="GO:0046872">
    <property type="term" value="F:metal ion binding"/>
    <property type="evidence" value="ECO:0007669"/>
    <property type="project" value="UniProtKB-KW"/>
</dbReference>
<comment type="function">
    <text evidence="8">Part of the MsrPQ system that repairs oxidized periplasmic proteins containing methionine sulfoxide residues (Met-O), using respiratory chain electrons. Thus protects these proteins from oxidative-stress damage caused by reactive species of oxygen and chlorine generated by the host defense mechanisms. MsrPQ is essential for the maintenance of envelope integrity under bleach stress, rescuing a wide series of structurally unrelated periplasmic proteins from methionine oxidation. MsrQ provides electrons for reduction to the reductase catalytic subunit MsrP, using the quinone pool of the respiratory chain.</text>
</comment>
<keyword evidence="8" id="KW-0285">Flavoprotein</keyword>
<comment type="similarity">
    <text evidence="8">Belongs to the MsrQ family.</text>
</comment>
<comment type="subunit">
    <text evidence="8">Heterodimer of a catalytic subunit (MsrP) and a heme-binding subunit (MsrQ).</text>
</comment>
<comment type="cofactor">
    <cofactor evidence="8">
        <name>heme b</name>
        <dbReference type="ChEBI" id="CHEBI:60344"/>
    </cofactor>
    <text evidence="8">Binds 1 heme b (iron(II)-protoporphyrin IX) group per subunit.</text>
</comment>
<dbReference type="GO" id="GO:0010181">
    <property type="term" value="F:FMN binding"/>
    <property type="evidence" value="ECO:0007669"/>
    <property type="project" value="UniProtKB-UniRule"/>
</dbReference>
<name>A0A5C8Z2R7_9GAMM</name>
<keyword evidence="8" id="KW-1003">Cell membrane</keyword>
<keyword evidence="5 8" id="KW-1133">Transmembrane helix</keyword>
<dbReference type="InterPro" id="IPR022837">
    <property type="entry name" value="MsrQ-like"/>
</dbReference>
<feature type="domain" description="Ferric oxidoreductase" evidence="9">
    <location>
        <begin position="46"/>
        <end position="157"/>
    </location>
</feature>